<evidence type="ECO:0000256" key="1">
    <source>
        <dbReference type="SAM" id="MobiDB-lite"/>
    </source>
</evidence>
<organism evidence="2 3">
    <name type="scientific">Eumeta variegata</name>
    <name type="common">Bagworm moth</name>
    <name type="synonym">Eumeta japonica</name>
    <dbReference type="NCBI Taxonomy" id="151549"/>
    <lineage>
        <taxon>Eukaryota</taxon>
        <taxon>Metazoa</taxon>
        <taxon>Ecdysozoa</taxon>
        <taxon>Arthropoda</taxon>
        <taxon>Hexapoda</taxon>
        <taxon>Insecta</taxon>
        <taxon>Pterygota</taxon>
        <taxon>Neoptera</taxon>
        <taxon>Endopterygota</taxon>
        <taxon>Lepidoptera</taxon>
        <taxon>Glossata</taxon>
        <taxon>Ditrysia</taxon>
        <taxon>Tineoidea</taxon>
        <taxon>Psychidae</taxon>
        <taxon>Oiketicinae</taxon>
        <taxon>Eumeta</taxon>
    </lineage>
</organism>
<dbReference type="AlphaFoldDB" id="A0A4C1UB30"/>
<proteinExistence type="predicted"/>
<accession>A0A4C1UB30</accession>
<keyword evidence="3" id="KW-1185">Reference proteome</keyword>
<evidence type="ECO:0000313" key="2">
    <source>
        <dbReference type="EMBL" id="GBP23126.1"/>
    </source>
</evidence>
<feature type="compositionally biased region" description="Basic and acidic residues" evidence="1">
    <location>
        <begin position="63"/>
        <end position="88"/>
    </location>
</feature>
<reference evidence="2 3" key="1">
    <citation type="journal article" date="2019" name="Commun. Biol.">
        <title>The bagworm genome reveals a unique fibroin gene that provides high tensile strength.</title>
        <authorList>
            <person name="Kono N."/>
            <person name="Nakamura H."/>
            <person name="Ohtoshi R."/>
            <person name="Tomita M."/>
            <person name="Numata K."/>
            <person name="Arakawa K."/>
        </authorList>
    </citation>
    <scope>NUCLEOTIDE SEQUENCE [LARGE SCALE GENOMIC DNA]</scope>
</reference>
<comment type="caution">
    <text evidence="2">The sequence shown here is derived from an EMBL/GenBank/DDBJ whole genome shotgun (WGS) entry which is preliminary data.</text>
</comment>
<sequence length="88" mass="10188">MPRQHLAFLLQESERDLVLLIIDCKRELGAQCGSRARHDNAEGTKSSPVAHPTRVPQKNHNRFNREIGRRRRLGEQMTRRDVFTKGAK</sequence>
<dbReference type="EMBL" id="BGZK01000147">
    <property type="protein sequence ID" value="GBP23126.1"/>
    <property type="molecule type" value="Genomic_DNA"/>
</dbReference>
<evidence type="ECO:0000313" key="3">
    <source>
        <dbReference type="Proteomes" id="UP000299102"/>
    </source>
</evidence>
<feature type="region of interest" description="Disordered" evidence="1">
    <location>
        <begin position="32"/>
        <end position="88"/>
    </location>
</feature>
<name>A0A4C1UB30_EUMVA</name>
<protein>
    <submittedName>
        <fullName evidence="2">Uncharacterized protein</fullName>
    </submittedName>
</protein>
<dbReference type="Proteomes" id="UP000299102">
    <property type="component" value="Unassembled WGS sequence"/>
</dbReference>
<gene>
    <name evidence="2" type="ORF">EVAR_13147_1</name>
</gene>